<keyword evidence="2" id="KW-1185">Reference proteome</keyword>
<accession>A0ACC2N3T5</accession>
<protein>
    <submittedName>
        <fullName evidence="1">Uncharacterized protein</fullName>
    </submittedName>
</protein>
<proteinExistence type="predicted"/>
<sequence>MGKKYTRKNKNFVEFLGNFYNANAEPLSGPYTEIVRRKNYNFVASLAHLDETRSRKDAHFCTGILISHKHILTNEHCISEEATVSDFVIYLGSYEIDRAKMYSPCDFITYDQYKFKKDNLPMNLEVDDVAIITLCKSVDSEIASPAKLLWEDLNSIPKSDEVMVLGWGALEDSSKPSYLKSGKFNRVNKETCERLINWRAVAKNKILCTVAKACIFTTPGDSGSPLMDLKNHVIGITTGTCFVSRNQPGLRINTHANTIFYKEFIIKYLGNPSN</sequence>
<gene>
    <name evidence="1" type="ORF">QAD02_006631</name>
</gene>
<name>A0ACC2N3T5_9HYME</name>
<dbReference type="EMBL" id="CM056744">
    <property type="protein sequence ID" value="KAJ8664969.1"/>
    <property type="molecule type" value="Genomic_DNA"/>
</dbReference>
<organism evidence="1 2">
    <name type="scientific">Eretmocerus hayati</name>
    <dbReference type="NCBI Taxonomy" id="131215"/>
    <lineage>
        <taxon>Eukaryota</taxon>
        <taxon>Metazoa</taxon>
        <taxon>Ecdysozoa</taxon>
        <taxon>Arthropoda</taxon>
        <taxon>Hexapoda</taxon>
        <taxon>Insecta</taxon>
        <taxon>Pterygota</taxon>
        <taxon>Neoptera</taxon>
        <taxon>Endopterygota</taxon>
        <taxon>Hymenoptera</taxon>
        <taxon>Apocrita</taxon>
        <taxon>Proctotrupomorpha</taxon>
        <taxon>Chalcidoidea</taxon>
        <taxon>Aphelinidae</taxon>
        <taxon>Aphelininae</taxon>
        <taxon>Eretmocerus</taxon>
    </lineage>
</organism>
<dbReference type="Proteomes" id="UP001239111">
    <property type="component" value="Chromosome 4"/>
</dbReference>
<evidence type="ECO:0000313" key="2">
    <source>
        <dbReference type="Proteomes" id="UP001239111"/>
    </source>
</evidence>
<reference evidence="1" key="1">
    <citation type="submission" date="2023-04" db="EMBL/GenBank/DDBJ databases">
        <title>A chromosome-level genome assembly of the parasitoid wasp Eretmocerus hayati.</title>
        <authorList>
            <person name="Zhong Y."/>
            <person name="Liu S."/>
            <person name="Liu Y."/>
        </authorList>
    </citation>
    <scope>NUCLEOTIDE SEQUENCE</scope>
    <source>
        <strain evidence="1">ZJU_SS_LIU_2023</strain>
    </source>
</reference>
<evidence type="ECO:0000313" key="1">
    <source>
        <dbReference type="EMBL" id="KAJ8664969.1"/>
    </source>
</evidence>
<comment type="caution">
    <text evidence="1">The sequence shown here is derived from an EMBL/GenBank/DDBJ whole genome shotgun (WGS) entry which is preliminary data.</text>
</comment>